<gene>
    <name evidence="6 8" type="primary">purN</name>
    <name evidence="8" type="ORF">MAGMO_2014</name>
</gene>
<dbReference type="PANTHER" id="PTHR43369:SF2">
    <property type="entry name" value="PHOSPHORIBOSYLGLYCINAMIDE FORMYLTRANSFERASE"/>
    <property type="match status" value="1"/>
</dbReference>
<dbReference type="EC" id="2.1.2.2" evidence="6"/>
<feature type="binding site" evidence="6">
    <location>
        <begin position="19"/>
        <end position="21"/>
    </location>
    <ligand>
        <name>N(1)-(5-phospho-beta-D-ribosyl)glycinamide</name>
        <dbReference type="ChEBI" id="CHEBI:143788"/>
    </ligand>
</feature>
<dbReference type="AlphaFoldDB" id="A0A1S7LJA0"/>
<dbReference type="FunFam" id="3.40.50.170:FF:000007">
    <property type="entry name" value="Phosphoribosylglycinamide formyltransferase"/>
    <property type="match status" value="1"/>
</dbReference>
<evidence type="ECO:0000256" key="5">
    <source>
        <dbReference type="ARBA" id="ARBA00047664"/>
    </source>
</evidence>
<dbReference type="NCBIfam" id="TIGR00639">
    <property type="entry name" value="PurN"/>
    <property type="match status" value="1"/>
</dbReference>
<comment type="caution">
    <text evidence="6">Lacks conserved residue(s) required for the propagation of feature annotation.</text>
</comment>
<feature type="domain" description="Formyl transferase N-terminal" evidence="7">
    <location>
        <begin position="10"/>
        <end position="189"/>
    </location>
</feature>
<organism evidence="8">
    <name type="scientific">Magnetococcus massalia (strain MO-1)</name>
    <dbReference type="NCBI Taxonomy" id="451514"/>
    <lineage>
        <taxon>Bacteria</taxon>
        <taxon>Pseudomonadati</taxon>
        <taxon>Pseudomonadota</taxon>
        <taxon>Magnetococcia</taxon>
        <taxon>Magnetococcales</taxon>
        <taxon>Magnetococcaceae</taxon>
        <taxon>Magnetococcus</taxon>
    </lineage>
</organism>
<dbReference type="InterPro" id="IPR036477">
    <property type="entry name" value="Formyl_transf_N_sf"/>
</dbReference>
<proteinExistence type="inferred from homology"/>
<dbReference type="EMBL" id="LO017727">
    <property type="protein sequence ID" value="CRH06187.1"/>
    <property type="molecule type" value="Genomic_DNA"/>
</dbReference>
<comment type="similarity">
    <text evidence="4 6">Belongs to the GART family.</text>
</comment>
<keyword evidence="2 6" id="KW-0808">Transferase</keyword>
<evidence type="ECO:0000256" key="2">
    <source>
        <dbReference type="ARBA" id="ARBA00022679"/>
    </source>
</evidence>
<dbReference type="CDD" id="cd08645">
    <property type="entry name" value="FMT_core_GART"/>
    <property type="match status" value="1"/>
</dbReference>
<dbReference type="InterPro" id="IPR001555">
    <property type="entry name" value="GART_AS"/>
</dbReference>
<dbReference type="GO" id="GO:0006189">
    <property type="term" value="P:'de novo' IMP biosynthetic process"/>
    <property type="evidence" value="ECO:0007669"/>
    <property type="project" value="UniProtKB-UniRule"/>
</dbReference>
<dbReference type="GO" id="GO:0005829">
    <property type="term" value="C:cytosol"/>
    <property type="evidence" value="ECO:0007669"/>
    <property type="project" value="TreeGrafter"/>
</dbReference>
<dbReference type="PROSITE" id="PS00373">
    <property type="entry name" value="GART"/>
    <property type="match status" value="1"/>
</dbReference>
<dbReference type="SUPFAM" id="SSF53328">
    <property type="entry name" value="Formyltransferase"/>
    <property type="match status" value="1"/>
</dbReference>
<dbReference type="HAMAP" id="MF_01930">
    <property type="entry name" value="PurN"/>
    <property type="match status" value="1"/>
</dbReference>
<evidence type="ECO:0000256" key="1">
    <source>
        <dbReference type="ARBA" id="ARBA00005054"/>
    </source>
</evidence>
<sequence>MNDPGQKPFRVGVLISGSGSNLQAIIDKVQDGFIPAQIGLVLSNKPDVFGLARAKEAGITTCVVDHKAYESREAFEEKMIEALDEAEVDLVCLAGFMRVLTPRFVRHYAGRLINIHPSLLPAFPGLNVQQRAIDAGVRFSGCTVHFVEEEVDAGPIITQAVVPVLPDDSEDRLSGRILIQEHRIYPLAVKLIAEQRVKLDGRMVHITQGRWDEDASLLNPDQRI</sequence>
<evidence type="ECO:0000313" key="8">
    <source>
        <dbReference type="EMBL" id="CRH06187.1"/>
    </source>
</evidence>
<dbReference type="PANTHER" id="PTHR43369">
    <property type="entry name" value="PHOSPHORIBOSYLGLYCINAMIDE FORMYLTRANSFERASE"/>
    <property type="match status" value="1"/>
</dbReference>
<comment type="catalytic activity">
    <reaction evidence="5 6">
        <text>N(1)-(5-phospho-beta-D-ribosyl)glycinamide + (6R)-10-formyltetrahydrofolate = N(2)-formyl-N(1)-(5-phospho-beta-D-ribosyl)glycinamide + (6S)-5,6,7,8-tetrahydrofolate + H(+)</text>
        <dbReference type="Rhea" id="RHEA:15053"/>
        <dbReference type="ChEBI" id="CHEBI:15378"/>
        <dbReference type="ChEBI" id="CHEBI:57453"/>
        <dbReference type="ChEBI" id="CHEBI:143788"/>
        <dbReference type="ChEBI" id="CHEBI:147286"/>
        <dbReference type="ChEBI" id="CHEBI:195366"/>
        <dbReference type="EC" id="2.1.2.2"/>
    </reaction>
</comment>
<comment type="pathway">
    <text evidence="1 6">Purine metabolism; IMP biosynthesis via de novo pathway; N(2)-formyl-N(1)-(5-phospho-D-ribosyl)glycinamide from N(1)-(5-phospho-D-ribosyl)glycinamide (10-formyl THF route): step 1/1.</text>
</comment>
<dbReference type="GO" id="GO:0004644">
    <property type="term" value="F:phosphoribosylglycinamide formyltransferase activity"/>
    <property type="evidence" value="ECO:0007669"/>
    <property type="project" value="UniProtKB-UniRule"/>
</dbReference>
<evidence type="ECO:0000259" key="7">
    <source>
        <dbReference type="Pfam" id="PF00551"/>
    </source>
</evidence>
<dbReference type="Pfam" id="PF00551">
    <property type="entry name" value="Formyl_trans_N"/>
    <property type="match status" value="1"/>
</dbReference>
<reference evidence="8" key="1">
    <citation type="submission" date="2015-04" db="EMBL/GenBank/DDBJ databases">
        <authorList>
            <person name="Syromyatnikov M.Y."/>
            <person name="Popov V.N."/>
        </authorList>
    </citation>
    <scope>NUCLEOTIDE SEQUENCE</scope>
    <source>
        <strain evidence="8">MO-1</strain>
    </source>
</reference>
<name>A0A1S7LJA0_MAGMO</name>
<evidence type="ECO:0000256" key="3">
    <source>
        <dbReference type="ARBA" id="ARBA00022755"/>
    </source>
</evidence>
<dbReference type="Gene3D" id="3.40.50.170">
    <property type="entry name" value="Formyl transferase, N-terminal domain"/>
    <property type="match status" value="1"/>
</dbReference>
<keyword evidence="3 6" id="KW-0658">Purine biosynthesis</keyword>
<comment type="function">
    <text evidence="6">Catalyzes the transfer of a formyl group from 10-formyltetrahydrofolate to 5-phospho-ribosyl-glycinamide (GAR), producing 5-phospho-ribosyl-N-formylglycinamide (FGAR) and tetrahydrofolate.</text>
</comment>
<dbReference type="InterPro" id="IPR004607">
    <property type="entry name" value="GART"/>
</dbReference>
<protein>
    <recommendedName>
        <fullName evidence="6">Phosphoribosylglycinamide formyltransferase</fullName>
        <ecNumber evidence="6">2.1.2.2</ecNumber>
    </recommendedName>
    <alternativeName>
        <fullName evidence="6">5'-phosphoribosylglycinamide transformylase</fullName>
    </alternativeName>
    <alternativeName>
        <fullName evidence="6">GAR transformylase</fullName>
        <shortName evidence="6">GART</shortName>
    </alternativeName>
</protein>
<feature type="binding site" evidence="6">
    <location>
        <position position="72"/>
    </location>
    <ligand>
        <name>(6R)-10-formyltetrahydrofolate</name>
        <dbReference type="ChEBI" id="CHEBI:195366"/>
    </ligand>
</feature>
<evidence type="ECO:0000256" key="6">
    <source>
        <dbReference type="HAMAP-Rule" id="MF_01930"/>
    </source>
</evidence>
<accession>A0A1S7LJA0</accession>
<feature type="site" description="Raises pKa of active site His" evidence="6">
    <location>
        <position position="152"/>
    </location>
</feature>
<dbReference type="UniPathway" id="UPA00074">
    <property type="reaction ID" value="UER00126"/>
</dbReference>
<evidence type="ECO:0000256" key="4">
    <source>
        <dbReference type="ARBA" id="ARBA00038440"/>
    </source>
</evidence>
<feature type="active site" description="Proton donor" evidence="6">
    <location>
        <position position="116"/>
    </location>
</feature>
<dbReference type="InterPro" id="IPR002376">
    <property type="entry name" value="Formyl_transf_N"/>
</dbReference>
<feature type="binding site" evidence="6">
    <location>
        <position position="114"/>
    </location>
    <ligand>
        <name>(6R)-10-formyltetrahydrofolate</name>
        <dbReference type="ChEBI" id="CHEBI:195366"/>
    </ligand>
</feature>